<evidence type="ECO:0000256" key="2">
    <source>
        <dbReference type="SAM" id="Phobius"/>
    </source>
</evidence>
<gene>
    <name evidence="4" type="ORF">SLNSH_05505</name>
</gene>
<evidence type="ECO:0000256" key="1">
    <source>
        <dbReference type="SAM" id="MobiDB-lite"/>
    </source>
</evidence>
<reference evidence="5" key="1">
    <citation type="submission" date="2018-03" db="EMBL/GenBank/DDBJ databases">
        <authorList>
            <person name="Sun L."/>
            <person name="Liu H."/>
            <person name="Chen W."/>
            <person name="Huang K."/>
            <person name="Liu W."/>
            <person name="Gao X."/>
        </authorList>
    </citation>
    <scope>NUCLEOTIDE SEQUENCE [LARGE SCALE GENOMIC DNA]</scope>
    <source>
        <strain evidence="5">SH9</strain>
    </source>
</reference>
<feature type="region of interest" description="Disordered" evidence="1">
    <location>
        <begin position="1"/>
        <end position="24"/>
    </location>
</feature>
<name>A0A2T1HXC8_9HYPH</name>
<proteinExistence type="predicted"/>
<dbReference type="InterPro" id="IPR012495">
    <property type="entry name" value="TadE-like_dom"/>
</dbReference>
<dbReference type="Proteomes" id="UP000239772">
    <property type="component" value="Unassembled WGS sequence"/>
</dbReference>
<sequence length="203" mass="22013">MFGLASPPEMTMSASPNARTARRGARPGRLALALFKRFRRNRRGSVAIEFAMLSIPFIALIYAIFQTSMVHITGQVLQTAVSDASRLIMTGQAQAGGFDETRFRTEICSRVKGMFDCQSMLKLDVRTASSFSSADLSRPPVNAGNLDTTSFTYAPGGARTVNIVRAVIAYPIILPLIGPSFVNLNGNKLLIMATAAFQTEPFN</sequence>
<comment type="caution">
    <text evidence="4">The sequence shown here is derived from an EMBL/GenBank/DDBJ whole genome shotgun (WGS) entry which is preliminary data.</text>
</comment>
<keyword evidence="5" id="KW-1185">Reference proteome</keyword>
<organism evidence="4 5">
    <name type="scientific">Alsobacter soli</name>
    <dbReference type="NCBI Taxonomy" id="2109933"/>
    <lineage>
        <taxon>Bacteria</taxon>
        <taxon>Pseudomonadati</taxon>
        <taxon>Pseudomonadota</taxon>
        <taxon>Alphaproteobacteria</taxon>
        <taxon>Hyphomicrobiales</taxon>
        <taxon>Alsobacteraceae</taxon>
        <taxon>Alsobacter</taxon>
    </lineage>
</organism>
<feature type="domain" description="TadE-like" evidence="3">
    <location>
        <begin position="44"/>
        <end position="86"/>
    </location>
</feature>
<keyword evidence="2" id="KW-0472">Membrane</keyword>
<keyword evidence="2" id="KW-1133">Transmembrane helix</keyword>
<keyword evidence="2" id="KW-0812">Transmembrane</keyword>
<dbReference type="EMBL" id="PVZS01000004">
    <property type="protein sequence ID" value="PSC06250.1"/>
    <property type="molecule type" value="Genomic_DNA"/>
</dbReference>
<dbReference type="AlphaFoldDB" id="A0A2T1HXC8"/>
<accession>A0A2T1HXC8</accession>
<evidence type="ECO:0000313" key="5">
    <source>
        <dbReference type="Proteomes" id="UP000239772"/>
    </source>
</evidence>
<protein>
    <submittedName>
        <fullName evidence="4">Pilus assembly protein TadG</fullName>
    </submittedName>
</protein>
<evidence type="ECO:0000313" key="4">
    <source>
        <dbReference type="EMBL" id="PSC06250.1"/>
    </source>
</evidence>
<feature type="transmembrane region" description="Helical" evidence="2">
    <location>
        <begin position="46"/>
        <end position="65"/>
    </location>
</feature>
<evidence type="ECO:0000259" key="3">
    <source>
        <dbReference type="Pfam" id="PF07811"/>
    </source>
</evidence>
<dbReference type="Pfam" id="PF07811">
    <property type="entry name" value="TadE"/>
    <property type="match status" value="1"/>
</dbReference>